<gene>
    <name evidence="1" type="ORF">JCM17207_23280</name>
</gene>
<dbReference type="AlphaFoldDB" id="A0AA37J0M9"/>
<keyword evidence="2" id="KW-1185">Reference proteome</keyword>
<protein>
    <recommendedName>
        <fullName evidence="3">SCP domain-containing protein</fullName>
    </recommendedName>
</protein>
<dbReference type="EMBL" id="BQKV01000105">
    <property type="protein sequence ID" value="GJN65703.1"/>
    <property type="molecule type" value="Genomic_DNA"/>
</dbReference>
<comment type="caution">
    <text evidence="1">The sequence shown here is derived from an EMBL/GenBank/DDBJ whole genome shotgun (WGS) entry which is preliminary data.</text>
</comment>
<dbReference type="CDD" id="cd05379">
    <property type="entry name" value="CAP_bacterial"/>
    <property type="match status" value="1"/>
</dbReference>
<name>A0AA37J0M9_9FIRM</name>
<reference evidence="1" key="1">
    <citation type="journal article" date="2022" name="Int. J. Syst. Evol. Microbiol.">
        <title>Genome-based, phenotypic and chemotaxonomic classification of Faecalibacterium strains: proposal of three novel species Faecalibacterium duncaniae sp. nov., Faecalibacterium hattorii sp. nov. and Faecalibacterium gallinarum sp. nov. .</title>
        <authorList>
            <person name="Sakamoto M."/>
            <person name="Sakurai N."/>
            <person name="Tanno H."/>
            <person name="Iino T."/>
            <person name="Ohkuma M."/>
            <person name="Endo A."/>
        </authorList>
    </citation>
    <scope>NUCLEOTIDE SEQUENCE</scope>
    <source>
        <strain evidence="1">JCM 17207</strain>
    </source>
</reference>
<proteinExistence type="predicted"/>
<evidence type="ECO:0008006" key="3">
    <source>
        <dbReference type="Google" id="ProtNLM"/>
    </source>
</evidence>
<dbReference type="InterPro" id="IPR035940">
    <property type="entry name" value="CAP_sf"/>
</dbReference>
<accession>A0AA37J0M9</accession>
<evidence type="ECO:0000313" key="1">
    <source>
        <dbReference type="EMBL" id="GJN65703.1"/>
    </source>
</evidence>
<organism evidence="1 2">
    <name type="scientific">Faecalibacterium gallinarum</name>
    <dbReference type="NCBI Taxonomy" id="2903556"/>
    <lineage>
        <taxon>Bacteria</taxon>
        <taxon>Bacillati</taxon>
        <taxon>Bacillota</taxon>
        <taxon>Clostridia</taxon>
        <taxon>Eubacteriales</taxon>
        <taxon>Oscillospiraceae</taxon>
        <taxon>Faecalibacterium</taxon>
    </lineage>
</organism>
<evidence type="ECO:0000313" key="2">
    <source>
        <dbReference type="Proteomes" id="UP001055185"/>
    </source>
</evidence>
<sequence length="298" mass="32618">MNVTRHTQSEIIRYIKSSSASFSDPVEFAEPSSISSQIPGRLSQETKDSALAILNQFRFIAGLNYNVTWDDSLDRFQQAACLVNAMNGNISHTPDRPAGISDELYDDACSGAGTSNLGAGYQTLNWSLLGYMADVDVSSLGHRRWCLAPSMKVVSMGAVPNSRSQYRNFYSMYAFGSASGGSNTTVAWPAQVTPIEYFNNPSQSFDNGAFWSLSLGRTVNKDSVRVIVQQKNGRTWEFSSETSGINFAVDNGNYGQTGCIMFRPNVVCRAGDEFLVTVILKGEPAAIQYTVSFFQLSN</sequence>
<dbReference type="Gene3D" id="3.40.33.10">
    <property type="entry name" value="CAP"/>
    <property type="match status" value="1"/>
</dbReference>
<dbReference type="Proteomes" id="UP001055185">
    <property type="component" value="Unassembled WGS sequence"/>
</dbReference>